<protein>
    <submittedName>
        <fullName evidence="2">Uncharacterized protein</fullName>
    </submittedName>
</protein>
<organism evidence="2 3">
    <name type="scientific">Virgisporangium aurantiacum</name>
    <dbReference type="NCBI Taxonomy" id="175570"/>
    <lineage>
        <taxon>Bacteria</taxon>
        <taxon>Bacillati</taxon>
        <taxon>Actinomycetota</taxon>
        <taxon>Actinomycetes</taxon>
        <taxon>Micromonosporales</taxon>
        <taxon>Micromonosporaceae</taxon>
        <taxon>Virgisporangium</taxon>
    </lineage>
</organism>
<gene>
    <name evidence="2" type="ORF">Vau01_028780</name>
</gene>
<dbReference type="AlphaFoldDB" id="A0A8J4E0U8"/>
<dbReference type="Gene3D" id="3.20.20.140">
    <property type="entry name" value="Metal-dependent hydrolases"/>
    <property type="match status" value="1"/>
</dbReference>
<dbReference type="NCBIfam" id="NF038032">
    <property type="entry name" value="CehA_McbA_metalo"/>
    <property type="match status" value="1"/>
</dbReference>
<feature type="compositionally biased region" description="Basic and acidic residues" evidence="1">
    <location>
        <begin position="346"/>
        <end position="355"/>
    </location>
</feature>
<proteinExistence type="predicted"/>
<keyword evidence="3" id="KW-1185">Reference proteome</keyword>
<evidence type="ECO:0000256" key="1">
    <source>
        <dbReference type="SAM" id="MobiDB-lite"/>
    </source>
</evidence>
<reference evidence="2" key="1">
    <citation type="submission" date="2021-01" db="EMBL/GenBank/DDBJ databases">
        <title>Whole genome shotgun sequence of Virgisporangium aurantiacum NBRC 16421.</title>
        <authorList>
            <person name="Komaki H."/>
            <person name="Tamura T."/>
        </authorList>
    </citation>
    <scope>NUCLEOTIDE SEQUENCE</scope>
    <source>
        <strain evidence="2">NBRC 16421</strain>
    </source>
</reference>
<dbReference type="EMBL" id="BOPG01000017">
    <property type="protein sequence ID" value="GIJ55362.1"/>
    <property type="molecule type" value="Genomic_DNA"/>
</dbReference>
<sequence length="655" mass="70177">MLDLPAEAIEAIAYYRHLRSVRGPDWGGDGVWFARLAGFPLINEVVARYSDGTAETLRAVVVDPLPAGVVLVRVDAGARATVTAGPPVPVLAGGDLTATVHMVVDSAADATLTVNGEPVAVHSGQVERILVTAGPTLTVGEHSVPVTDPRPAAAVRLVADRCARWSVTDGSGTAWFPPGVVHKWDYHGRPFFHSHEVTVPVPAGDLTVTCGRGLEYDTVVRAVTATAGATVTVAAEPPRRFDPAATGWYGGDLHVHLNYSGDLVIEPADAARMQRGEGLHLMNLVAGNWQTSLIYDRDLFEQTAGTDLPWSDHEHKARMGVEYRNDLLGHVHALGPTRPPRQYQAGHERSDHPDDWPPNATACADLRDAGATVGYAHPAGTAFPDDWSTDRFFAMPRSVEARELVADAALGLVDSVDVISPFDHEGSAFLYHRLLSCGLRLAATAGTDVFLSFSRIPLASNPPGWGRVYAELGGKALSVKNFQDAVRAGRTIVTNGPWLTIDVDGHGPGDVLDRPDGSRVTVTVTTDGPGVERIAIVGPDGVHLEKTGESGIRADLTLDGPTWLAAIARGGEHPSTLDAGVFAHTSPVYVDVAGQRVARRADARWCLDLLDRLQAFAAEHGHFAPETRAERLADLVTVLDEARIFYREVLDRARR</sequence>
<feature type="region of interest" description="Disordered" evidence="1">
    <location>
        <begin position="336"/>
        <end position="357"/>
    </location>
</feature>
<evidence type="ECO:0000313" key="3">
    <source>
        <dbReference type="Proteomes" id="UP000612585"/>
    </source>
</evidence>
<evidence type="ECO:0000313" key="2">
    <source>
        <dbReference type="EMBL" id="GIJ55362.1"/>
    </source>
</evidence>
<dbReference type="SUPFAM" id="SSF89550">
    <property type="entry name" value="PHP domain-like"/>
    <property type="match status" value="1"/>
</dbReference>
<dbReference type="InterPro" id="IPR016195">
    <property type="entry name" value="Pol/histidinol_Pase-like"/>
</dbReference>
<name>A0A8J4E0U8_9ACTN</name>
<comment type="caution">
    <text evidence="2">The sequence shown here is derived from an EMBL/GenBank/DDBJ whole genome shotgun (WGS) entry which is preliminary data.</text>
</comment>
<dbReference type="Proteomes" id="UP000612585">
    <property type="component" value="Unassembled WGS sequence"/>
</dbReference>
<accession>A0A8J4E0U8</accession>